<dbReference type="Proteomes" id="UP000007431">
    <property type="component" value="Unassembled WGS sequence"/>
</dbReference>
<dbReference type="VEuPathDB" id="FungiDB:SCHCODRAFT_01142628"/>
<dbReference type="KEGG" id="scm:SCHCO_01142628"/>
<dbReference type="AlphaFoldDB" id="D8PLI2"/>
<dbReference type="RefSeq" id="XP_003036930.1">
    <property type="nucleotide sequence ID" value="XM_003036884.1"/>
</dbReference>
<gene>
    <name evidence="2" type="ORF">SCHCODRAFT_103321</name>
</gene>
<feature type="non-terminal residue" evidence="2">
    <location>
        <position position="291"/>
    </location>
</feature>
<keyword evidence="3" id="KW-1185">Reference proteome</keyword>
<dbReference type="GeneID" id="9589480"/>
<evidence type="ECO:0000313" key="2">
    <source>
        <dbReference type="EMBL" id="EFJ02028.1"/>
    </source>
</evidence>
<accession>D8PLI2</accession>
<organism evidence="3">
    <name type="scientific">Schizophyllum commune (strain H4-8 / FGSC 9210)</name>
    <name type="common">Split gill fungus</name>
    <dbReference type="NCBI Taxonomy" id="578458"/>
    <lineage>
        <taxon>Eukaryota</taxon>
        <taxon>Fungi</taxon>
        <taxon>Dikarya</taxon>
        <taxon>Basidiomycota</taxon>
        <taxon>Agaricomycotina</taxon>
        <taxon>Agaricomycetes</taxon>
        <taxon>Agaricomycetidae</taxon>
        <taxon>Agaricales</taxon>
        <taxon>Schizophyllaceae</taxon>
        <taxon>Schizophyllum</taxon>
    </lineage>
</organism>
<dbReference type="HOGENOM" id="CLU_956967_0_0_1"/>
<protein>
    <submittedName>
        <fullName evidence="2">Uncharacterized protein</fullName>
    </submittedName>
</protein>
<dbReference type="InParanoid" id="D8PLI2"/>
<feature type="region of interest" description="Disordered" evidence="1">
    <location>
        <begin position="264"/>
        <end position="291"/>
    </location>
</feature>
<evidence type="ECO:0000313" key="3">
    <source>
        <dbReference type="Proteomes" id="UP000007431"/>
    </source>
</evidence>
<sequence length="291" mass="31308">MLPDLALAAAIAVGPRMRSTRDSQAWETGGTMVGTMARTWRGQARPPFAMQNEAGDGYCCSIPCSSDVGDKVVSYDPEPPEARVRTPRAREANVKATPTLAPHSLRLSGNSRQNMGVTRYSCRFWTAGGARAGFLGEISEDGDTLTHLTAFVRGQGWVPRAHLSRRGLSLVIFVEPEPPEACAASPMAPDLAFFADPRPQEACVRTLGERRERGGVPLPLARAWRERGAVPPWIHILAAFVDPRLPKACARTLGEGCGRGGAPLTSSWRAQKGHGAPQSSREALCSSHDEC</sequence>
<dbReference type="OrthoDB" id="3115273at2759"/>
<reference evidence="2 3" key="1">
    <citation type="journal article" date="2010" name="Nat. Biotechnol.">
        <title>Genome sequence of the model mushroom Schizophyllum commune.</title>
        <authorList>
            <person name="Ohm R.A."/>
            <person name="de Jong J.F."/>
            <person name="Lugones L.G."/>
            <person name="Aerts A."/>
            <person name="Kothe E."/>
            <person name="Stajich J.E."/>
            <person name="de Vries R.P."/>
            <person name="Record E."/>
            <person name="Levasseur A."/>
            <person name="Baker S.E."/>
            <person name="Bartholomew K.A."/>
            <person name="Coutinho P.M."/>
            <person name="Erdmann S."/>
            <person name="Fowler T.J."/>
            <person name="Gathman A.C."/>
            <person name="Lombard V."/>
            <person name="Henrissat B."/>
            <person name="Knabe N."/>
            <person name="Kuees U."/>
            <person name="Lilly W.W."/>
            <person name="Lindquist E."/>
            <person name="Lucas S."/>
            <person name="Magnuson J.K."/>
            <person name="Piumi F."/>
            <person name="Raudaskoski M."/>
            <person name="Salamov A."/>
            <person name="Schmutz J."/>
            <person name="Schwarze F.W.M.R."/>
            <person name="vanKuyk P.A."/>
            <person name="Horton J.S."/>
            <person name="Grigoriev I.V."/>
            <person name="Woesten H.A.B."/>
        </authorList>
    </citation>
    <scope>NUCLEOTIDE SEQUENCE [LARGE SCALE GENOMIC DNA]</scope>
    <source>
        <strain evidence="3">H4-8 / FGSC 9210</strain>
    </source>
</reference>
<proteinExistence type="predicted"/>
<dbReference type="EMBL" id="GL377302">
    <property type="protein sequence ID" value="EFJ02028.1"/>
    <property type="molecule type" value="Genomic_DNA"/>
</dbReference>
<evidence type="ECO:0000256" key="1">
    <source>
        <dbReference type="SAM" id="MobiDB-lite"/>
    </source>
</evidence>
<name>D8PLI2_SCHCM</name>